<organism evidence="4 5">
    <name type="scientific">Quercus lobata</name>
    <name type="common">Valley oak</name>
    <dbReference type="NCBI Taxonomy" id="97700"/>
    <lineage>
        <taxon>Eukaryota</taxon>
        <taxon>Viridiplantae</taxon>
        <taxon>Streptophyta</taxon>
        <taxon>Embryophyta</taxon>
        <taxon>Tracheophyta</taxon>
        <taxon>Spermatophyta</taxon>
        <taxon>Magnoliopsida</taxon>
        <taxon>eudicotyledons</taxon>
        <taxon>Gunneridae</taxon>
        <taxon>Pentapetalae</taxon>
        <taxon>rosids</taxon>
        <taxon>fabids</taxon>
        <taxon>Fagales</taxon>
        <taxon>Fagaceae</taxon>
        <taxon>Quercus</taxon>
    </lineage>
</organism>
<evidence type="ECO:0000313" key="5">
    <source>
        <dbReference type="Proteomes" id="UP000594261"/>
    </source>
</evidence>
<dbReference type="EMBL" id="LRBV02000003">
    <property type="status" value="NOT_ANNOTATED_CDS"/>
    <property type="molecule type" value="Genomic_DNA"/>
</dbReference>
<evidence type="ECO:0000256" key="1">
    <source>
        <dbReference type="ARBA" id="ARBA00009861"/>
    </source>
</evidence>
<keyword evidence="3" id="KW-0012">Acyltransferase</keyword>
<evidence type="ECO:0000313" key="4">
    <source>
        <dbReference type="EnsemblPlants" id="QL03p055763:mrna"/>
    </source>
</evidence>
<accession>A0A7N2L957</accession>
<comment type="similarity">
    <text evidence="1">Belongs to the plant acyltransferase family.</text>
</comment>
<keyword evidence="5" id="KW-1185">Reference proteome</keyword>
<reference evidence="4" key="2">
    <citation type="submission" date="2021-01" db="UniProtKB">
        <authorList>
            <consortium name="EnsemblPlants"/>
        </authorList>
    </citation>
    <scope>IDENTIFICATION</scope>
</reference>
<dbReference type="PANTHER" id="PTHR31623:SF17">
    <property type="entry name" value="F21J9.9"/>
    <property type="match status" value="1"/>
</dbReference>
<dbReference type="PANTHER" id="PTHR31623">
    <property type="entry name" value="F21J9.9"/>
    <property type="match status" value="1"/>
</dbReference>
<keyword evidence="2" id="KW-0808">Transferase</keyword>
<dbReference type="AlphaFoldDB" id="A0A7N2L957"/>
<dbReference type="InParanoid" id="A0A7N2L957"/>
<dbReference type="EnsemblPlants" id="QL03p055763:mrna">
    <property type="protein sequence ID" value="QL03p055763:mrna"/>
    <property type="gene ID" value="QL03p055763"/>
</dbReference>
<proteinExistence type="inferred from homology"/>
<dbReference type="Gramene" id="QL03p055763:mrna">
    <property type="protein sequence ID" value="QL03p055763:mrna"/>
    <property type="gene ID" value="QL03p055763"/>
</dbReference>
<evidence type="ECO:0000256" key="2">
    <source>
        <dbReference type="ARBA" id="ARBA00022679"/>
    </source>
</evidence>
<dbReference type="Pfam" id="PF02458">
    <property type="entry name" value="Transferase"/>
    <property type="match status" value="1"/>
</dbReference>
<dbReference type="Gene3D" id="3.30.559.10">
    <property type="entry name" value="Chloramphenicol acetyltransferase-like domain"/>
    <property type="match status" value="2"/>
</dbReference>
<dbReference type="InterPro" id="IPR023213">
    <property type="entry name" value="CAT-like_dom_sf"/>
</dbReference>
<name>A0A7N2L957_QUELO</name>
<protein>
    <submittedName>
        <fullName evidence="4">Uncharacterized protein</fullName>
    </submittedName>
</protein>
<reference evidence="4 5" key="1">
    <citation type="journal article" date="2016" name="G3 (Bethesda)">
        <title>First Draft Assembly and Annotation of the Genome of a California Endemic Oak Quercus lobata Nee (Fagaceae).</title>
        <authorList>
            <person name="Sork V.L."/>
            <person name="Fitz-Gibbon S.T."/>
            <person name="Puiu D."/>
            <person name="Crepeau M."/>
            <person name="Gugger P.F."/>
            <person name="Sherman R."/>
            <person name="Stevens K."/>
            <person name="Langley C.H."/>
            <person name="Pellegrini M."/>
            <person name="Salzberg S.L."/>
        </authorList>
    </citation>
    <scope>NUCLEOTIDE SEQUENCE [LARGE SCALE GENOMIC DNA]</scope>
    <source>
        <strain evidence="4 5">cv. SW786</strain>
    </source>
</reference>
<sequence>MYWDSCITRRDCYYRTSPIGCWGKGSTIDDFLRKDSSSSSLVAIQISYSDCRGMAIGVCMSHMIGDTATMVTFINDWATMTRNPDGELSPEFNLASMFRRGDLTIMPEVAPKVGNSFAKRFVFDASKIAALKAIVGDKVKNPTRVEVVTALIYKCAISASRSTSGSAKPTLLLLPVNMRKRTEPPCQKILWETRLPFLQYQQWRGRVI</sequence>
<evidence type="ECO:0000256" key="3">
    <source>
        <dbReference type="ARBA" id="ARBA00023315"/>
    </source>
</evidence>
<dbReference type="Proteomes" id="UP000594261">
    <property type="component" value="Chromosome 3"/>
</dbReference>
<dbReference type="GO" id="GO:0016746">
    <property type="term" value="F:acyltransferase activity"/>
    <property type="evidence" value="ECO:0007669"/>
    <property type="project" value="UniProtKB-KW"/>
</dbReference>